<comment type="caution">
    <text evidence="2">The sequence shown here is derived from an EMBL/GenBank/DDBJ whole genome shotgun (WGS) entry which is preliminary data.</text>
</comment>
<dbReference type="InterPro" id="IPR000182">
    <property type="entry name" value="GNAT_dom"/>
</dbReference>
<evidence type="ECO:0000313" key="3">
    <source>
        <dbReference type="Proteomes" id="UP000286045"/>
    </source>
</evidence>
<name>A0A439CQ33_9PEZI</name>
<organism evidence="2 3">
    <name type="scientific">Xylaria grammica</name>
    <dbReference type="NCBI Taxonomy" id="363999"/>
    <lineage>
        <taxon>Eukaryota</taxon>
        <taxon>Fungi</taxon>
        <taxon>Dikarya</taxon>
        <taxon>Ascomycota</taxon>
        <taxon>Pezizomycotina</taxon>
        <taxon>Sordariomycetes</taxon>
        <taxon>Xylariomycetidae</taxon>
        <taxon>Xylariales</taxon>
        <taxon>Xylariaceae</taxon>
        <taxon>Xylaria</taxon>
    </lineage>
</organism>
<accession>A0A439CQ33</accession>
<dbReference type="PROSITE" id="PS51186">
    <property type="entry name" value="GNAT"/>
    <property type="match status" value="1"/>
</dbReference>
<dbReference type="STRING" id="363999.A0A439CQ33"/>
<dbReference type="Pfam" id="PF13508">
    <property type="entry name" value="Acetyltransf_7"/>
    <property type="match status" value="1"/>
</dbReference>
<dbReference type="GO" id="GO:0016747">
    <property type="term" value="F:acyltransferase activity, transferring groups other than amino-acyl groups"/>
    <property type="evidence" value="ECO:0007669"/>
    <property type="project" value="InterPro"/>
</dbReference>
<gene>
    <name evidence="2" type="ORF">EKO27_g10835</name>
</gene>
<dbReference type="AlphaFoldDB" id="A0A439CQ33"/>
<dbReference type="Gene3D" id="3.40.630.30">
    <property type="match status" value="1"/>
</dbReference>
<reference evidence="2 3" key="1">
    <citation type="submission" date="2018-12" db="EMBL/GenBank/DDBJ databases">
        <title>Draft genome sequence of Xylaria grammica IHI A82.</title>
        <authorList>
            <person name="Buettner E."/>
            <person name="Kellner H."/>
        </authorList>
    </citation>
    <scope>NUCLEOTIDE SEQUENCE [LARGE SCALE GENOMIC DNA]</scope>
    <source>
        <strain evidence="2 3">IHI A82</strain>
    </source>
</reference>
<dbReference type="Proteomes" id="UP000286045">
    <property type="component" value="Unassembled WGS sequence"/>
</dbReference>
<feature type="domain" description="N-acetyltransferase" evidence="1">
    <location>
        <begin position="11"/>
        <end position="146"/>
    </location>
</feature>
<dbReference type="SUPFAM" id="SSF55729">
    <property type="entry name" value="Acyl-CoA N-acyltransferases (Nat)"/>
    <property type="match status" value="1"/>
</dbReference>
<evidence type="ECO:0000313" key="2">
    <source>
        <dbReference type="EMBL" id="RWA04267.1"/>
    </source>
</evidence>
<protein>
    <recommendedName>
        <fullName evidence="1">N-acetyltransferase domain-containing protein</fullName>
    </recommendedName>
</protein>
<dbReference type="InterPro" id="IPR016181">
    <property type="entry name" value="Acyl_CoA_acyltransferase"/>
</dbReference>
<keyword evidence="3" id="KW-1185">Reference proteome</keyword>
<dbReference type="EMBL" id="RYZI01000599">
    <property type="protein sequence ID" value="RWA04267.1"/>
    <property type="molecule type" value="Genomic_DNA"/>
</dbReference>
<dbReference type="UniPathway" id="UPA00113">
    <property type="reaction ID" value="UER00529"/>
</dbReference>
<evidence type="ECO:0000259" key="1">
    <source>
        <dbReference type="PROSITE" id="PS51186"/>
    </source>
</evidence>
<dbReference type="GO" id="GO:0006048">
    <property type="term" value="P:UDP-N-acetylglucosamine biosynthetic process"/>
    <property type="evidence" value="ECO:0007669"/>
    <property type="project" value="UniProtKB-UniPathway"/>
</dbReference>
<proteinExistence type="predicted"/>
<dbReference type="CDD" id="cd04301">
    <property type="entry name" value="NAT_SF"/>
    <property type="match status" value="1"/>
</dbReference>
<sequence>MAAAKPLPAGYVLVEGYPSVDDYLKLRAASLTPKTPEQASAAIKGSWYGVYIAEEATPTKAVAMGRVVGDGGWYFLIADMVTAPEHQRKGLADVVLKTLLARIKSLAAKGKAYVTLGADPPGRKLYLKNGFTETMPKVMGMGLLIEGEGQGS</sequence>